<feature type="compositionally biased region" description="Low complexity" evidence="1">
    <location>
        <begin position="28"/>
        <end position="37"/>
    </location>
</feature>
<dbReference type="GeneID" id="27333308"/>
<dbReference type="Pfam" id="PF11951">
    <property type="entry name" value="Fungal_trans_2"/>
    <property type="match status" value="1"/>
</dbReference>
<dbReference type="OrthoDB" id="4137815at2759"/>
<dbReference type="VEuPathDB" id="FungiDB:PV08_06225"/>
<dbReference type="RefSeq" id="XP_016236390.1">
    <property type="nucleotide sequence ID" value="XM_016380563.1"/>
</dbReference>
<evidence type="ECO:0000313" key="2">
    <source>
        <dbReference type="EMBL" id="KIW16174.1"/>
    </source>
</evidence>
<keyword evidence="3" id="KW-1185">Reference proteome</keyword>
<dbReference type="InterPro" id="IPR021858">
    <property type="entry name" value="Fun_TF"/>
</dbReference>
<dbReference type="HOGENOM" id="CLU_036113_1_0_1"/>
<accession>A0A0D2BXZ9</accession>
<dbReference type="STRING" id="91928.A0A0D2BXZ9"/>
<feature type="compositionally biased region" description="Polar residues" evidence="1">
    <location>
        <begin position="39"/>
        <end position="59"/>
    </location>
</feature>
<sequence length="508" mass="55447">MQIWTVKDSLDVKKARKRKCQRDGQPQSSSNSYSEPSLTPDTTWSSFPPCTATTSSPAKSDNVPVSVAAAATASSSSSSPSCIVPSDSEVTGRYYSPANQLYESSPEILAQFSQVYDLFMLGPTFAEGFRAAIRRSFFSSPGLLKDIFEAMYSVVMRAKDRVRPYDEADIAVGAAALQKLRTVEVGNVHDALAVNALGQTLAAFDLLTSCNDPSLILRYSLLSVAPWYGELSRDPALDPFTITSIFWDTVSCLLRREVPVLRYTHCTPTPSTFVCRERDHADADADAATPTTATTVIERSAGLCTTLLPILYDLCVASKELDVQHQCSIPRSTGPIRLVEQSLRRWTPDLDALTAVGGSRENKFSLTESLEMQSQAVMYRLAALLLVHRIWNPIGSLDDTATHYAQDILDEMSRFRAAAAAAAAAATPPSPTPPAKMHNVAFPLLVASLEIAAVPKDIWQNVSLSSFAPLCVTKIQALIEHVWAERRRGSREFMLDLISTGPNFMVVP</sequence>
<evidence type="ECO:0000313" key="3">
    <source>
        <dbReference type="Proteomes" id="UP000053328"/>
    </source>
</evidence>
<feature type="region of interest" description="Disordered" evidence="1">
    <location>
        <begin position="14"/>
        <end position="61"/>
    </location>
</feature>
<gene>
    <name evidence="2" type="ORF">PV08_06225</name>
</gene>
<dbReference type="AlphaFoldDB" id="A0A0D2BXZ9"/>
<evidence type="ECO:0000256" key="1">
    <source>
        <dbReference type="SAM" id="MobiDB-lite"/>
    </source>
</evidence>
<reference evidence="2 3" key="1">
    <citation type="submission" date="2015-01" db="EMBL/GenBank/DDBJ databases">
        <title>The Genome Sequence of Exophiala spinifera CBS89968.</title>
        <authorList>
            <consortium name="The Broad Institute Genomics Platform"/>
            <person name="Cuomo C."/>
            <person name="de Hoog S."/>
            <person name="Gorbushina A."/>
            <person name="Stielow B."/>
            <person name="Teixiera M."/>
            <person name="Abouelleil A."/>
            <person name="Chapman S.B."/>
            <person name="Priest M."/>
            <person name="Young S.K."/>
            <person name="Wortman J."/>
            <person name="Nusbaum C."/>
            <person name="Birren B."/>
        </authorList>
    </citation>
    <scope>NUCLEOTIDE SEQUENCE [LARGE SCALE GENOMIC DNA]</scope>
    <source>
        <strain evidence="2 3">CBS 89968</strain>
    </source>
</reference>
<proteinExistence type="predicted"/>
<protein>
    <submittedName>
        <fullName evidence="2">Uncharacterized protein</fullName>
    </submittedName>
</protein>
<organism evidence="2 3">
    <name type="scientific">Exophiala spinifera</name>
    <dbReference type="NCBI Taxonomy" id="91928"/>
    <lineage>
        <taxon>Eukaryota</taxon>
        <taxon>Fungi</taxon>
        <taxon>Dikarya</taxon>
        <taxon>Ascomycota</taxon>
        <taxon>Pezizomycotina</taxon>
        <taxon>Eurotiomycetes</taxon>
        <taxon>Chaetothyriomycetidae</taxon>
        <taxon>Chaetothyriales</taxon>
        <taxon>Herpotrichiellaceae</taxon>
        <taxon>Exophiala</taxon>
    </lineage>
</organism>
<dbReference type="Proteomes" id="UP000053328">
    <property type="component" value="Unassembled WGS sequence"/>
</dbReference>
<name>A0A0D2BXZ9_9EURO</name>
<dbReference type="EMBL" id="KN847495">
    <property type="protein sequence ID" value="KIW16174.1"/>
    <property type="molecule type" value="Genomic_DNA"/>
</dbReference>